<name>A0A7G5MRV5_9FIRM</name>
<dbReference type="RefSeq" id="WP_018598577.1">
    <property type="nucleotide sequence ID" value="NZ_AP031416.1"/>
</dbReference>
<accession>A0A7G5MRV5</accession>
<dbReference type="EMBL" id="CP039126">
    <property type="protein sequence ID" value="QMW77348.1"/>
    <property type="molecule type" value="Genomic_DNA"/>
</dbReference>
<protein>
    <submittedName>
        <fullName evidence="1">Uncharacterized protein</fullName>
    </submittedName>
</protein>
<organism evidence="1 2">
    <name type="scientific">Blautia producta</name>
    <dbReference type="NCBI Taxonomy" id="33035"/>
    <lineage>
        <taxon>Bacteria</taxon>
        <taxon>Bacillati</taxon>
        <taxon>Bacillota</taxon>
        <taxon>Clostridia</taxon>
        <taxon>Lachnospirales</taxon>
        <taxon>Lachnospiraceae</taxon>
        <taxon>Blautia</taxon>
    </lineage>
</organism>
<evidence type="ECO:0000313" key="2">
    <source>
        <dbReference type="Proteomes" id="UP000515789"/>
    </source>
</evidence>
<proteinExistence type="predicted"/>
<sequence>MVEMKECFSFRNGFDYEEFKDMCNSFKKVKLHSKMKSDLLLTDYIFCLAMRRISIDKRSILKRLAASVFNFQVRSSVIGTGKIAFIFTGNQHMRPDYLQCVENTATQAGNYTLFLIDRKSTKLSIRNIIKLPFVFIWANRLNAIVRDRWISLDVAVSVFRSVNQANFFINGIKKFRCEKVVTFCDQWSIDNALTQLAISQNYPTATLQHGNGNEIFAGFCSDYYLANSMLSKINAIQCGISEKQIVVVGPMKYAGFQFEYEKTNVLSKIGIVFDGLDNFKNNLAMLQSAHQVAEHLELKCYIRFHPSNKREEYAKYLSDTDVICDDLKEFEMIPDFYITFISTMYTDMLFKKRITFRYATQEPNMFTSLTDTTFSNADELEAVVINARENYAECLAGQIVTRQEIFGADEGVNQYQKFFKVWGES</sequence>
<dbReference type="GeneID" id="75055379"/>
<gene>
    <name evidence="1" type="ORF">E5259_06940</name>
</gene>
<dbReference type="AlphaFoldDB" id="A0A7G5MRV5"/>
<reference evidence="1 2" key="1">
    <citation type="submission" date="2019-04" db="EMBL/GenBank/DDBJ databases">
        <authorList>
            <person name="Schori C."/>
            <person name="Ahrens C."/>
        </authorList>
    </citation>
    <scope>NUCLEOTIDE SEQUENCE [LARGE SCALE GENOMIC DNA]</scope>
    <source>
        <strain evidence="1 2">DSM 2950</strain>
    </source>
</reference>
<evidence type="ECO:0000313" key="1">
    <source>
        <dbReference type="EMBL" id="QMW77348.1"/>
    </source>
</evidence>
<dbReference type="Proteomes" id="UP000515789">
    <property type="component" value="Chromosome"/>
</dbReference>